<proteinExistence type="predicted"/>
<dbReference type="Pfam" id="PF13328">
    <property type="entry name" value="HD_4"/>
    <property type="match status" value="1"/>
</dbReference>
<accession>A0A4R7FLK1</accession>
<gene>
    <name evidence="1" type="ORF">CLV52_2198</name>
</gene>
<comment type="caution">
    <text evidence="1">The sequence shown here is derived from an EMBL/GenBank/DDBJ whole genome shotgun (WGS) entry which is preliminary data.</text>
</comment>
<evidence type="ECO:0000313" key="2">
    <source>
        <dbReference type="Proteomes" id="UP000295344"/>
    </source>
</evidence>
<name>A0A4R7FLK1_9MICO</name>
<dbReference type="Proteomes" id="UP000295344">
    <property type="component" value="Unassembled WGS sequence"/>
</dbReference>
<protein>
    <submittedName>
        <fullName evidence="1">HD domain-containing protein</fullName>
    </submittedName>
</protein>
<dbReference type="EMBL" id="SOAM01000002">
    <property type="protein sequence ID" value="TDS77256.1"/>
    <property type="molecule type" value="Genomic_DNA"/>
</dbReference>
<reference evidence="1 2" key="1">
    <citation type="submission" date="2019-03" db="EMBL/GenBank/DDBJ databases">
        <title>Genomic Encyclopedia of Archaeal and Bacterial Type Strains, Phase II (KMG-II): from individual species to whole genera.</title>
        <authorList>
            <person name="Goeker M."/>
        </authorList>
    </citation>
    <scope>NUCLEOTIDE SEQUENCE [LARGE SCALE GENOMIC DNA]</scope>
    <source>
        <strain evidence="1 2">DSM 24782</strain>
    </source>
</reference>
<dbReference type="RefSeq" id="WP_246018078.1">
    <property type="nucleotide sequence ID" value="NZ_BAAARP010000002.1"/>
</dbReference>
<keyword evidence="2" id="KW-1185">Reference proteome</keyword>
<dbReference type="Gene3D" id="1.10.3210.10">
    <property type="entry name" value="Hypothetical protein af1432"/>
    <property type="match status" value="1"/>
</dbReference>
<sequence length="231" mass="25640">MSEHWGHAVVRLFMASSRDERPEYVGAYAEVRRGCQLELLRSLGDADLFRVEGDADQLKARDFAVVTERGPEQFDAVDPTTVPALRHLLEQVELARQIATRAHAGQTDKAGRPYIAHPQRVAARLTDLQAQAVAWLHDVLEDTNVTSEDLRIAGVDEDVIRVVDLLSRTGDDVDYSARIAADPLAREVKLADIADNTDPERTALLDPDTRDRLAEKYAHARRALGALEDDA</sequence>
<organism evidence="1 2">
    <name type="scientific">Amnibacterium kyonggiense</name>
    <dbReference type="NCBI Taxonomy" id="595671"/>
    <lineage>
        <taxon>Bacteria</taxon>
        <taxon>Bacillati</taxon>
        <taxon>Actinomycetota</taxon>
        <taxon>Actinomycetes</taxon>
        <taxon>Micrococcales</taxon>
        <taxon>Microbacteriaceae</taxon>
        <taxon>Amnibacterium</taxon>
    </lineage>
</organism>
<dbReference type="AlphaFoldDB" id="A0A4R7FLK1"/>
<evidence type="ECO:0000313" key="1">
    <source>
        <dbReference type="EMBL" id="TDS77256.1"/>
    </source>
</evidence>
<dbReference type="SUPFAM" id="SSF109604">
    <property type="entry name" value="HD-domain/PDEase-like"/>
    <property type="match status" value="1"/>
</dbReference>